<dbReference type="Gene3D" id="1.25.40.10">
    <property type="entry name" value="Tetratricopeptide repeat domain"/>
    <property type="match status" value="1"/>
</dbReference>
<gene>
    <name evidence="8" type="ORF">SAMN05444267_101279</name>
</gene>
<dbReference type="RefSeq" id="WP_073292684.1">
    <property type="nucleotide sequence ID" value="NZ_FRAV01000012.1"/>
</dbReference>
<dbReference type="GO" id="GO:0005737">
    <property type="term" value="C:cytoplasm"/>
    <property type="evidence" value="ECO:0007669"/>
    <property type="project" value="UniProtKB-SubCell"/>
</dbReference>
<evidence type="ECO:0000256" key="2">
    <source>
        <dbReference type="ARBA" id="ARBA00022490"/>
    </source>
</evidence>
<dbReference type="PANTHER" id="PTHR46630">
    <property type="entry name" value="TETRATRICOPEPTIDE REPEAT PROTEIN 29"/>
    <property type="match status" value="1"/>
</dbReference>
<dbReference type="SMART" id="SM00028">
    <property type="entry name" value="TPR"/>
    <property type="match status" value="3"/>
</dbReference>
<evidence type="ECO:0000256" key="3">
    <source>
        <dbReference type="ARBA" id="ARBA00022737"/>
    </source>
</evidence>
<evidence type="ECO:0000313" key="8">
    <source>
        <dbReference type="EMBL" id="SHL12967.1"/>
    </source>
</evidence>
<evidence type="ECO:0000259" key="7">
    <source>
        <dbReference type="SMART" id="SM00421"/>
    </source>
</evidence>
<dbReference type="InterPro" id="IPR016032">
    <property type="entry name" value="Sig_transdc_resp-reg_C-effctor"/>
</dbReference>
<keyword evidence="3" id="KW-0677">Repeat</keyword>
<evidence type="ECO:0000256" key="1">
    <source>
        <dbReference type="ARBA" id="ARBA00004496"/>
    </source>
</evidence>
<dbReference type="EMBL" id="FRAV01000012">
    <property type="protein sequence ID" value="SHL12967.1"/>
    <property type="molecule type" value="Genomic_DNA"/>
</dbReference>
<dbReference type="OrthoDB" id="1523128at2"/>
<comment type="similarity">
    <text evidence="5">Belongs to the Rap family.</text>
</comment>
<keyword evidence="4" id="KW-0802">TPR repeat</keyword>
<evidence type="ECO:0000256" key="5">
    <source>
        <dbReference type="ARBA" id="ARBA00038253"/>
    </source>
</evidence>
<keyword evidence="9" id="KW-1185">Reference proteome</keyword>
<dbReference type="SUPFAM" id="SSF48452">
    <property type="entry name" value="TPR-like"/>
    <property type="match status" value="1"/>
</dbReference>
<dbReference type="Gene3D" id="1.10.10.10">
    <property type="entry name" value="Winged helix-like DNA-binding domain superfamily/Winged helix DNA-binding domain"/>
    <property type="match status" value="1"/>
</dbReference>
<feature type="domain" description="HTH luxR-type" evidence="7">
    <location>
        <begin position="457"/>
        <end position="514"/>
    </location>
</feature>
<evidence type="ECO:0000256" key="4">
    <source>
        <dbReference type="ARBA" id="ARBA00022803"/>
    </source>
</evidence>
<comment type="subcellular location">
    <subcellularLocation>
        <location evidence="1">Cytoplasm</location>
    </subcellularLocation>
</comment>
<keyword evidence="6" id="KW-1133">Transmembrane helix</keyword>
<dbReference type="Proteomes" id="UP000184364">
    <property type="component" value="Unassembled WGS sequence"/>
</dbReference>
<dbReference type="SMART" id="SM00421">
    <property type="entry name" value="HTH_LUXR"/>
    <property type="match status" value="1"/>
</dbReference>
<dbReference type="GO" id="GO:0003677">
    <property type="term" value="F:DNA binding"/>
    <property type="evidence" value="ECO:0007669"/>
    <property type="project" value="InterPro"/>
</dbReference>
<dbReference type="PANTHER" id="PTHR46630:SF1">
    <property type="entry name" value="TETRATRICOPEPTIDE REPEAT PROTEIN 29"/>
    <property type="match status" value="1"/>
</dbReference>
<dbReference type="Pfam" id="PF13181">
    <property type="entry name" value="TPR_8"/>
    <property type="match status" value="1"/>
</dbReference>
<dbReference type="AlphaFoldDB" id="A0A1M6Y3Z7"/>
<reference evidence="9" key="1">
    <citation type="submission" date="2016-11" db="EMBL/GenBank/DDBJ databases">
        <authorList>
            <person name="Varghese N."/>
            <person name="Submissions S."/>
        </authorList>
    </citation>
    <scope>NUCLEOTIDE SEQUENCE [LARGE SCALE GENOMIC DNA]</scope>
    <source>
        <strain evidence="9">DSM 26899</strain>
    </source>
</reference>
<keyword evidence="6" id="KW-0472">Membrane</keyword>
<feature type="transmembrane region" description="Helical" evidence="6">
    <location>
        <begin position="329"/>
        <end position="349"/>
    </location>
</feature>
<organism evidence="8 9">
    <name type="scientific">Chryseobacterium polytrichastri</name>
    <dbReference type="NCBI Taxonomy" id="1302687"/>
    <lineage>
        <taxon>Bacteria</taxon>
        <taxon>Pseudomonadati</taxon>
        <taxon>Bacteroidota</taxon>
        <taxon>Flavobacteriia</taxon>
        <taxon>Flavobacteriales</taxon>
        <taxon>Weeksellaceae</taxon>
        <taxon>Chryseobacterium group</taxon>
        <taxon>Chryseobacterium</taxon>
    </lineage>
</organism>
<keyword evidence="6" id="KW-0812">Transmembrane</keyword>
<dbReference type="InterPro" id="IPR019734">
    <property type="entry name" value="TPR_rpt"/>
</dbReference>
<dbReference type="GO" id="GO:0006355">
    <property type="term" value="P:regulation of DNA-templated transcription"/>
    <property type="evidence" value="ECO:0007669"/>
    <property type="project" value="InterPro"/>
</dbReference>
<sequence>MNKILFSIFLLCAVLLSGQTVKSYSHYIDVADKLKYKDWKNAELNIKKAEEVTLTKDLGDFYLESSEIYKNVGHFDTALDYCVKADNIFIEQKNDKKLAKVYGVFAFIYSQLNDTKRAISYYKKLLMYHEKIHNKEGIIKSLNNLGNAYFAISKLDSSQYYFEQALPVFKHYNDPALKSFIYSNLGKLKFFKGNSVEAENYLLEAKGILDHDSIEDERYRSTNYYTLANFYASTNNAQKALLYAKELGKYTDTKKVNFDNINYLKTLYNAYLLNADYKNASFTFKKYDSIRELLNIEQKAVNVEKIKIKHDYEVQKKIEDLENSKRNTLIALVVIGLLLITIICILLLINYKNKAEKFRLEHKLIEAREKQLDFDNHLKEKLLLQKSMEQSRIEEIFKSILDQIHKLKIAHNDQYMNEVSDIINEIQLNTKQNNWAGFEYHFLNIHESFYKNLDEKHPGLTNYDKKLAAMLKLKLSTKEISDILNVTSKTIENSRTRLRKKMNLTNSKEDLSIYLNGF</sequence>
<dbReference type="SUPFAM" id="SSF46894">
    <property type="entry name" value="C-terminal effector domain of the bipartite response regulators"/>
    <property type="match status" value="1"/>
</dbReference>
<dbReference type="InterPro" id="IPR000792">
    <property type="entry name" value="Tscrpt_reg_LuxR_C"/>
</dbReference>
<dbReference type="Pfam" id="PF00196">
    <property type="entry name" value="GerE"/>
    <property type="match status" value="1"/>
</dbReference>
<protein>
    <submittedName>
        <fullName evidence="8">Regulatory protein, luxR family</fullName>
    </submittedName>
</protein>
<proteinExistence type="inferred from homology"/>
<evidence type="ECO:0000256" key="6">
    <source>
        <dbReference type="SAM" id="Phobius"/>
    </source>
</evidence>
<evidence type="ECO:0000313" key="9">
    <source>
        <dbReference type="Proteomes" id="UP000184364"/>
    </source>
</evidence>
<dbReference type="InterPro" id="IPR011990">
    <property type="entry name" value="TPR-like_helical_dom_sf"/>
</dbReference>
<name>A0A1M6Y3Z7_9FLAO</name>
<accession>A0A1M6Y3Z7</accession>
<keyword evidence="2" id="KW-0963">Cytoplasm</keyword>
<dbReference type="InterPro" id="IPR036388">
    <property type="entry name" value="WH-like_DNA-bd_sf"/>
</dbReference>
<dbReference type="InterPro" id="IPR051476">
    <property type="entry name" value="Bac_ResReg_Asp_Phosphatase"/>
</dbReference>
<dbReference type="STRING" id="1302687.SAMN05444267_101279"/>